<dbReference type="GO" id="GO:0005737">
    <property type="term" value="C:cytoplasm"/>
    <property type="evidence" value="ECO:0007669"/>
    <property type="project" value="TreeGrafter"/>
</dbReference>
<accession>A0A9Q0KK09</accession>
<protein>
    <recommendedName>
        <fullName evidence="8">BAG family molecular chaperone regulator 4</fullName>
    </recommendedName>
</protein>
<evidence type="ECO:0000313" key="7">
    <source>
        <dbReference type="Proteomes" id="UP001141806"/>
    </source>
</evidence>
<dbReference type="InterPro" id="IPR003103">
    <property type="entry name" value="BAG_domain"/>
</dbReference>
<dbReference type="PANTHER" id="PTHR12329">
    <property type="entry name" value="BCL2-ASSOCIATED ATHANOGENE"/>
    <property type="match status" value="1"/>
</dbReference>
<dbReference type="InterPro" id="IPR039773">
    <property type="entry name" value="BAG_chaperone_regulator"/>
</dbReference>
<dbReference type="PROSITE" id="PS51035">
    <property type="entry name" value="BAG"/>
    <property type="match status" value="1"/>
</dbReference>
<dbReference type="SMART" id="SM00213">
    <property type="entry name" value="UBQ"/>
    <property type="match status" value="1"/>
</dbReference>
<dbReference type="GO" id="GO:0050821">
    <property type="term" value="P:protein stabilization"/>
    <property type="evidence" value="ECO:0007669"/>
    <property type="project" value="TreeGrafter"/>
</dbReference>
<proteinExistence type="predicted"/>
<feature type="coiled-coil region" evidence="2">
    <location>
        <begin position="130"/>
        <end position="157"/>
    </location>
</feature>
<name>A0A9Q0KK09_9MAGN</name>
<dbReference type="SUPFAM" id="SSF54236">
    <property type="entry name" value="Ubiquitin-like"/>
    <property type="match status" value="1"/>
</dbReference>
<organism evidence="6 7">
    <name type="scientific">Protea cynaroides</name>
    <dbReference type="NCBI Taxonomy" id="273540"/>
    <lineage>
        <taxon>Eukaryota</taxon>
        <taxon>Viridiplantae</taxon>
        <taxon>Streptophyta</taxon>
        <taxon>Embryophyta</taxon>
        <taxon>Tracheophyta</taxon>
        <taxon>Spermatophyta</taxon>
        <taxon>Magnoliopsida</taxon>
        <taxon>Proteales</taxon>
        <taxon>Proteaceae</taxon>
        <taxon>Protea</taxon>
    </lineage>
</organism>
<dbReference type="GO" id="GO:0000774">
    <property type="term" value="F:adenyl-nucleotide exchange factor activity"/>
    <property type="evidence" value="ECO:0007669"/>
    <property type="project" value="TreeGrafter"/>
</dbReference>
<dbReference type="OrthoDB" id="417450at2759"/>
<gene>
    <name evidence="6" type="ORF">NE237_005013</name>
</gene>
<evidence type="ECO:0000256" key="3">
    <source>
        <dbReference type="SAM" id="MobiDB-lite"/>
    </source>
</evidence>
<dbReference type="EMBL" id="JAMYWD010000005">
    <property type="protein sequence ID" value="KAJ4971914.1"/>
    <property type="molecule type" value="Genomic_DNA"/>
</dbReference>
<feature type="region of interest" description="Disordered" evidence="3">
    <location>
        <begin position="238"/>
        <end position="264"/>
    </location>
</feature>
<dbReference type="InterPro" id="IPR036533">
    <property type="entry name" value="BAG_dom_sf"/>
</dbReference>
<reference evidence="6" key="1">
    <citation type="journal article" date="2023" name="Plant J.">
        <title>The genome of the king protea, Protea cynaroides.</title>
        <authorList>
            <person name="Chang J."/>
            <person name="Duong T.A."/>
            <person name="Schoeman C."/>
            <person name="Ma X."/>
            <person name="Roodt D."/>
            <person name="Barker N."/>
            <person name="Li Z."/>
            <person name="Van de Peer Y."/>
            <person name="Mizrachi E."/>
        </authorList>
    </citation>
    <scope>NUCLEOTIDE SEQUENCE</scope>
    <source>
        <tissue evidence="6">Young leaves</tissue>
    </source>
</reference>
<evidence type="ECO:0008006" key="8">
    <source>
        <dbReference type="Google" id="ProtNLM"/>
    </source>
</evidence>
<evidence type="ECO:0000259" key="5">
    <source>
        <dbReference type="PROSITE" id="PS51035"/>
    </source>
</evidence>
<keyword evidence="1" id="KW-0143">Chaperone</keyword>
<comment type="caution">
    <text evidence="6">The sequence shown here is derived from an EMBL/GenBank/DDBJ whole genome shotgun (WGS) entry which is preliminary data.</text>
</comment>
<feature type="domain" description="Ubiquitin-like" evidence="4">
    <location>
        <begin position="41"/>
        <end position="111"/>
    </location>
</feature>
<dbReference type="Gene3D" id="1.20.58.120">
    <property type="entry name" value="BAG domain"/>
    <property type="match status" value="1"/>
</dbReference>
<dbReference type="AlphaFoldDB" id="A0A9Q0KK09"/>
<evidence type="ECO:0000313" key="6">
    <source>
        <dbReference type="EMBL" id="KAJ4971914.1"/>
    </source>
</evidence>
<evidence type="ECO:0000256" key="1">
    <source>
        <dbReference type="ARBA" id="ARBA00023186"/>
    </source>
</evidence>
<evidence type="ECO:0000256" key="2">
    <source>
        <dbReference type="SAM" id="Coils"/>
    </source>
</evidence>
<sequence length="264" mass="28859">MQGFNFEGVAGNGNNNAIDSELGPGGMLVQKTDDAVAASGSTIKIKVFHDSFQHEVNVSAQATFGDLKKLLAHETGVDPKEQRLLFRGKEREDDCCLHIGGVKDMSKVVLLEDPASRERKLEEMKRNQEISKASEAVAKISAEVNNLSEKVAALESAVRGGTKVEDKEFLVLSELFMVQLLNLDSIDAEGEAKVQRRIEVRRVQGFVEKLDILKAQNSNPFSSSCNDVSVTTKWETFDSGVGSPSAPAPMPSSTKITNDWEQFD</sequence>
<dbReference type="InterPro" id="IPR000626">
    <property type="entry name" value="Ubiquitin-like_dom"/>
</dbReference>
<keyword evidence="2" id="KW-0175">Coiled coil</keyword>
<dbReference type="Proteomes" id="UP001141806">
    <property type="component" value="Unassembled WGS sequence"/>
</dbReference>
<dbReference type="SUPFAM" id="SSF63491">
    <property type="entry name" value="BAG domain"/>
    <property type="match status" value="1"/>
</dbReference>
<feature type="compositionally biased region" description="Polar residues" evidence="3">
    <location>
        <begin position="254"/>
        <end position="264"/>
    </location>
</feature>
<dbReference type="GO" id="GO:0051087">
    <property type="term" value="F:protein-folding chaperone binding"/>
    <property type="evidence" value="ECO:0007669"/>
    <property type="project" value="InterPro"/>
</dbReference>
<dbReference type="PANTHER" id="PTHR12329:SF16">
    <property type="entry name" value="BAG FAMILY MOLECULAR CHAPERONE REGULATOR 1"/>
    <property type="match status" value="1"/>
</dbReference>
<keyword evidence="7" id="KW-1185">Reference proteome</keyword>
<evidence type="ECO:0000259" key="4">
    <source>
        <dbReference type="PROSITE" id="PS50053"/>
    </source>
</evidence>
<dbReference type="Pfam" id="PF02179">
    <property type="entry name" value="BAG"/>
    <property type="match status" value="1"/>
</dbReference>
<dbReference type="Gene3D" id="3.10.20.90">
    <property type="entry name" value="Phosphatidylinositol 3-kinase Catalytic Subunit, Chain A, domain 1"/>
    <property type="match status" value="1"/>
</dbReference>
<dbReference type="InterPro" id="IPR029071">
    <property type="entry name" value="Ubiquitin-like_domsf"/>
</dbReference>
<dbReference type="SMART" id="SM00264">
    <property type="entry name" value="BAG"/>
    <property type="match status" value="1"/>
</dbReference>
<feature type="domain" description="BAG" evidence="5">
    <location>
        <begin position="136"/>
        <end position="214"/>
    </location>
</feature>
<dbReference type="PROSITE" id="PS50053">
    <property type="entry name" value="UBIQUITIN_2"/>
    <property type="match status" value="1"/>
</dbReference>
<dbReference type="Pfam" id="PF00240">
    <property type="entry name" value="ubiquitin"/>
    <property type="match status" value="1"/>
</dbReference>